<reference evidence="7 8" key="1">
    <citation type="submission" date="2019-09" db="EMBL/GenBank/DDBJ databases">
        <title>Complete Genome Sequence of Lactobacillus nenjiangensis SH-Y15, isolated from sauerkraut.</title>
        <authorList>
            <person name="Yang H."/>
        </authorList>
    </citation>
    <scope>NUCLEOTIDE SEQUENCE [LARGE SCALE GENOMIC DNA]</scope>
    <source>
        <strain evidence="7 8">SH-Y15</strain>
    </source>
</reference>
<dbReference type="PANTHER" id="PTHR23117">
    <property type="entry name" value="GUANYLATE KINASE-RELATED"/>
    <property type="match status" value="1"/>
</dbReference>
<evidence type="ECO:0000313" key="7">
    <source>
        <dbReference type="EMBL" id="QER66914.1"/>
    </source>
</evidence>
<organism evidence="7 8">
    <name type="scientific">Paucilactobacillus nenjiangensis</name>
    <dbReference type="NCBI Taxonomy" id="1296540"/>
    <lineage>
        <taxon>Bacteria</taxon>
        <taxon>Bacillati</taxon>
        <taxon>Bacillota</taxon>
        <taxon>Bacilli</taxon>
        <taxon>Lactobacillales</taxon>
        <taxon>Lactobacillaceae</taxon>
        <taxon>Paucilactobacillus</taxon>
    </lineage>
</organism>
<accession>A0A5P1X1Z7</accession>
<dbReference type="Gene3D" id="3.40.50.300">
    <property type="entry name" value="P-loop containing nucleotide triphosphate hydrolases"/>
    <property type="match status" value="1"/>
</dbReference>
<dbReference type="EMBL" id="CP043939">
    <property type="protein sequence ID" value="QER66914.1"/>
    <property type="molecule type" value="Genomic_DNA"/>
</dbReference>
<keyword evidence="4" id="KW-0418">Kinase</keyword>
<dbReference type="SUPFAM" id="SSF52540">
    <property type="entry name" value="P-loop containing nucleoside triphosphate hydrolases"/>
    <property type="match status" value="1"/>
</dbReference>
<keyword evidence="3" id="KW-0808">Transferase</keyword>
<dbReference type="GO" id="GO:0005829">
    <property type="term" value="C:cytosol"/>
    <property type="evidence" value="ECO:0007669"/>
    <property type="project" value="TreeGrafter"/>
</dbReference>
<dbReference type="KEGG" id="lnn:F0161_02830"/>
<evidence type="ECO:0000256" key="1">
    <source>
        <dbReference type="ARBA" id="ARBA00003531"/>
    </source>
</evidence>
<dbReference type="CDD" id="cd00071">
    <property type="entry name" value="GMPK"/>
    <property type="match status" value="1"/>
</dbReference>
<dbReference type="Proteomes" id="UP000325295">
    <property type="component" value="Chromosome"/>
</dbReference>
<gene>
    <name evidence="7" type="ORF">F0161_02830</name>
</gene>
<sequence>MMKRVLVITGATGSGKTTVSKYLQSKYHLPKVITHTTRKPREGETNGVDYNFETRESMRKLDLLEQVTYDFNLYGSSMEGLNQAWEKDDLVTIVLDTKGAVTYKQKLGDQAVIVFLTVSEPDSLKDRLASRGDERIALVQRIKSAEYHRDLKIPKQLDGHSHVIVNDDWNQTKIALGHIMDQLKA</sequence>
<comment type="function">
    <text evidence="1">Essential for recycling GMP and indirectly, cGMP.</text>
</comment>
<dbReference type="PANTHER" id="PTHR23117:SF13">
    <property type="entry name" value="GUANYLATE KINASE"/>
    <property type="match status" value="1"/>
</dbReference>
<evidence type="ECO:0000256" key="4">
    <source>
        <dbReference type="ARBA" id="ARBA00022777"/>
    </source>
</evidence>
<dbReference type="InterPro" id="IPR008145">
    <property type="entry name" value="GK/Ca_channel_bsu"/>
</dbReference>
<evidence type="ECO:0000259" key="6">
    <source>
        <dbReference type="PROSITE" id="PS50052"/>
    </source>
</evidence>
<evidence type="ECO:0000313" key="8">
    <source>
        <dbReference type="Proteomes" id="UP000325295"/>
    </source>
</evidence>
<dbReference type="InterPro" id="IPR008144">
    <property type="entry name" value="Guanylate_kin-like_dom"/>
</dbReference>
<keyword evidence="8" id="KW-1185">Reference proteome</keyword>
<evidence type="ECO:0000256" key="2">
    <source>
        <dbReference type="ARBA" id="ARBA00005790"/>
    </source>
</evidence>
<name>A0A5P1X1Z7_9LACO</name>
<protein>
    <submittedName>
        <fullName evidence="7">AAA family ATPase</fullName>
    </submittedName>
</protein>
<dbReference type="SMART" id="SM00072">
    <property type="entry name" value="GuKc"/>
    <property type="match status" value="1"/>
</dbReference>
<dbReference type="InterPro" id="IPR027417">
    <property type="entry name" value="P-loop_NTPase"/>
</dbReference>
<comment type="catalytic activity">
    <reaction evidence="5">
        <text>GMP + ATP = GDP + ADP</text>
        <dbReference type="Rhea" id="RHEA:20780"/>
        <dbReference type="ChEBI" id="CHEBI:30616"/>
        <dbReference type="ChEBI" id="CHEBI:58115"/>
        <dbReference type="ChEBI" id="CHEBI:58189"/>
        <dbReference type="ChEBI" id="CHEBI:456216"/>
        <dbReference type="EC" id="2.7.4.8"/>
    </reaction>
</comment>
<dbReference type="RefSeq" id="WP_150203663.1">
    <property type="nucleotide sequence ID" value="NZ_CP043939.1"/>
</dbReference>
<feature type="domain" description="Guanylate kinase-like" evidence="6">
    <location>
        <begin position="3"/>
        <end position="181"/>
    </location>
</feature>
<comment type="similarity">
    <text evidence="2">Belongs to the guanylate kinase family.</text>
</comment>
<dbReference type="GO" id="GO:0004385">
    <property type="term" value="F:GMP kinase activity"/>
    <property type="evidence" value="ECO:0007669"/>
    <property type="project" value="UniProtKB-EC"/>
</dbReference>
<proteinExistence type="inferred from homology"/>
<evidence type="ECO:0000256" key="5">
    <source>
        <dbReference type="ARBA" id="ARBA00048594"/>
    </source>
</evidence>
<evidence type="ECO:0000256" key="3">
    <source>
        <dbReference type="ARBA" id="ARBA00022679"/>
    </source>
</evidence>
<dbReference type="OrthoDB" id="1033810at2"/>
<dbReference type="AlphaFoldDB" id="A0A5P1X1Z7"/>
<dbReference type="PROSITE" id="PS50052">
    <property type="entry name" value="GUANYLATE_KINASE_2"/>
    <property type="match status" value="1"/>
</dbReference>
<dbReference type="Pfam" id="PF00625">
    <property type="entry name" value="Guanylate_kin"/>
    <property type="match status" value="1"/>
</dbReference>